<keyword evidence="5" id="KW-0663">Pyridoxal phosphate</keyword>
<evidence type="ECO:0000256" key="3">
    <source>
        <dbReference type="ARBA" id="ARBA00022576"/>
    </source>
</evidence>
<organism evidence="8 9">
    <name type="scientific">Photobacterium arenosum</name>
    <dbReference type="NCBI Taxonomy" id="2774143"/>
    <lineage>
        <taxon>Bacteria</taxon>
        <taxon>Pseudomonadati</taxon>
        <taxon>Pseudomonadota</taxon>
        <taxon>Gammaproteobacteria</taxon>
        <taxon>Vibrionales</taxon>
        <taxon>Vibrionaceae</taxon>
        <taxon>Photobacterium</taxon>
    </lineage>
</organism>
<keyword evidence="3 8" id="KW-0032">Aminotransferase</keyword>
<dbReference type="InterPro" id="IPR004839">
    <property type="entry name" value="Aminotransferase_I/II_large"/>
</dbReference>
<feature type="domain" description="Aminotransferase class I/classII large" evidence="7">
    <location>
        <begin position="35"/>
        <end position="390"/>
    </location>
</feature>
<evidence type="ECO:0000259" key="7">
    <source>
        <dbReference type="Pfam" id="PF00155"/>
    </source>
</evidence>
<evidence type="ECO:0000256" key="6">
    <source>
        <dbReference type="ARBA" id="ARBA00026106"/>
    </source>
</evidence>
<evidence type="ECO:0000313" key="9">
    <source>
        <dbReference type="Proteomes" id="UP000649768"/>
    </source>
</evidence>
<dbReference type="Pfam" id="PF00155">
    <property type="entry name" value="Aminotran_1_2"/>
    <property type="match status" value="1"/>
</dbReference>
<comment type="cofactor">
    <cofactor evidence="1">
        <name>pyridoxal 5'-phosphate</name>
        <dbReference type="ChEBI" id="CHEBI:597326"/>
    </cofactor>
</comment>
<dbReference type="EC" id="2.6.1.2" evidence="6"/>
<evidence type="ECO:0000256" key="2">
    <source>
        <dbReference type="ARBA" id="ARBA00007441"/>
    </source>
</evidence>
<comment type="caution">
    <text evidence="8">The sequence shown here is derived from an EMBL/GenBank/DDBJ whole genome shotgun (WGS) entry which is preliminary data.</text>
</comment>
<evidence type="ECO:0000313" key="8">
    <source>
        <dbReference type="EMBL" id="MBD8512279.1"/>
    </source>
</evidence>
<dbReference type="GO" id="GO:0008483">
    <property type="term" value="F:transaminase activity"/>
    <property type="evidence" value="ECO:0007669"/>
    <property type="project" value="UniProtKB-KW"/>
</dbReference>
<keyword evidence="4" id="KW-0808">Transferase</keyword>
<dbReference type="PANTHER" id="PTHR43488">
    <property type="entry name" value="GLUTAMATE-PYRUVATE AMINOTRANSFERASE ALAA"/>
    <property type="match status" value="1"/>
</dbReference>
<comment type="similarity">
    <text evidence="2">Belongs to the class-I pyridoxal-phosphate-dependent aminotransferase family.</text>
</comment>
<dbReference type="Gene3D" id="3.40.640.10">
    <property type="entry name" value="Type I PLP-dependent aspartate aminotransferase-like (Major domain)"/>
    <property type="match status" value="1"/>
</dbReference>
<dbReference type="CDD" id="cd00609">
    <property type="entry name" value="AAT_like"/>
    <property type="match status" value="1"/>
</dbReference>
<dbReference type="Proteomes" id="UP000649768">
    <property type="component" value="Unassembled WGS sequence"/>
</dbReference>
<keyword evidence="9" id="KW-1185">Reference proteome</keyword>
<dbReference type="EMBL" id="JACYTP010000003">
    <property type="protein sequence ID" value="MBD8512279.1"/>
    <property type="molecule type" value="Genomic_DNA"/>
</dbReference>
<dbReference type="InterPro" id="IPR051926">
    <property type="entry name" value="Ala_Aminotransferase"/>
</dbReference>
<name>A0ABR9BIC0_9GAMM</name>
<dbReference type="Gene3D" id="3.90.1150.10">
    <property type="entry name" value="Aspartate Aminotransferase, domain 1"/>
    <property type="match status" value="1"/>
</dbReference>
<dbReference type="PANTHER" id="PTHR43488:SF2">
    <property type="entry name" value="GLUTAMATE-PYRUVATE AMINOTRANSFERASE ALAA"/>
    <property type="match status" value="1"/>
</dbReference>
<sequence length="404" mass="45540">MHNIGMSTKLNNVCYDIRGPVLKHAKRMEEEGHKILKLNIGNPAPFGFDAPDEILVDVIRNLPTSQGYCDSKGIYSARKAVVQHYQRRGLLDLDVEDVYIGNGVSELIVMAMQALLDNTDEILVPAPDYPLWTAAISLSGGNPVHYICDEESDWYPDLDDIRSKITPKTRGIVLINPNNPTGAVYSRDFLLEVIEIARQHKLIIFADEIYDKILYDGAQHTSIAPLAEDVFCVTFNGLSKSYRVCGFRAGWMLLSGPRHVAKRYIEGLDMLASMRLCANVPMQHAVQTALGGYQSINELILPGGRLLEQRNKAYDMITQIPGVSCVKPKGALYLFPKLDQKKFNIVDDQKMALDFLQQEKVLIVHGTGFNWKKPDHFRIVTLPRVDDLEMAIGRLERFLHGYRQ</sequence>
<dbReference type="InterPro" id="IPR015424">
    <property type="entry name" value="PyrdxlP-dep_Trfase"/>
</dbReference>
<dbReference type="InterPro" id="IPR015422">
    <property type="entry name" value="PyrdxlP-dep_Trfase_small"/>
</dbReference>
<reference evidence="8 9" key="1">
    <citation type="submission" date="2020-09" db="EMBL/GenBank/DDBJ databases">
        <title>Photobacterium sp. CAU 1568 isolated from sand of Sido Beach.</title>
        <authorList>
            <person name="Kim W."/>
        </authorList>
    </citation>
    <scope>NUCLEOTIDE SEQUENCE [LARGE SCALE GENOMIC DNA]</scope>
    <source>
        <strain evidence="8 9">CAU 1568</strain>
    </source>
</reference>
<dbReference type="RefSeq" id="WP_192015108.1">
    <property type="nucleotide sequence ID" value="NZ_JACYTP010000003.1"/>
</dbReference>
<protein>
    <recommendedName>
        <fullName evidence="6">alanine transaminase</fullName>
        <ecNumber evidence="6">2.6.1.2</ecNumber>
    </recommendedName>
</protein>
<dbReference type="InterPro" id="IPR015421">
    <property type="entry name" value="PyrdxlP-dep_Trfase_major"/>
</dbReference>
<evidence type="ECO:0000256" key="4">
    <source>
        <dbReference type="ARBA" id="ARBA00022679"/>
    </source>
</evidence>
<dbReference type="SUPFAM" id="SSF53383">
    <property type="entry name" value="PLP-dependent transferases"/>
    <property type="match status" value="1"/>
</dbReference>
<gene>
    <name evidence="8" type="ORF">IFO68_06205</name>
</gene>
<proteinExistence type="inferred from homology"/>
<accession>A0ABR9BIC0</accession>
<evidence type="ECO:0000256" key="1">
    <source>
        <dbReference type="ARBA" id="ARBA00001933"/>
    </source>
</evidence>
<evidence type="ECO:0000256" key="5">
    <source>
        <dbReference type="ARBA" id="ARBA00022898"/>
    </source>
</evidence>